<evidence type="ECO:0000313" key="4">
    <source>
        <dbReference type="Proteomes" id="UP000676194"/>
    </source>
</evidence>
<name>A0A8E6BD71_9BACT</name>
<dbReference type="InterPro" id="IPR027417">
    <property type="entry name" value="P-loop_NTPase"/>
</dbReference>
<dbReference type="Pfam" id="PF01926">
    <property type="entry name" value="MMR_HSR1"/>
    <property type="match status" value="1"/>
</dbReference>
<evidence type="ECO:0000259" key="2">
    <source>
        <dbReference type="Pfam" id="PF01926"/>
    </source>
</evidence>
<reference evidence="3" key="1">
    <citation type="submission" date="2021-05" db="EMBL/GenBank/DDBJ databases">
        <title>Complete genome sequence of the cellulolytic planctomycete Telmatocola sphagniphila SP2T and characterization of the first cellulase from planctomycetes.</title>
        <authorList>
            <person name="Rakitin A.L."/>
            <person name="Beletsky A.V."/>
            <person name="Naumoff D.G."/>
            <person name="Kulichevskaya I.S."/>
            <person name="Mardanov A.V."/>
            <person name="Ravin N.V."/>
            <person name="Dedysh S.N."/>
        </authorList>
    </citation>
    <scope>NUCLEOTIDE SEQUENCE</scope>
    <source>
        <strain evidence="3">SP2T</strain>
    </source>
</reference>
<dbReference type="Proteomes" id="UP000676194">
    <property type="component" value="Chromosome"/>
</dbReference>
<dbReference type="CDD" id="cd00882">
    <property type="entry name" value="Ras_like_GTPase"/>
    <property type="match status" value="1"/>
</dbReference>
<dbReference type="AlphaFoldDB" id="A0A8E6BD71"/>
<dbReference type="InterPro" id="IPR006073">
    <property type="entry name" value="GTP-bd"/>
</dbReference>
<keyword evidence="1" id="KW-0812">Transmembrane</keyword>
<gene>
    <name evidence="3" type="ORF">KIH39_12870</name>
</gene>
<dbReference type="EMBL" id="CP074694">
    <property type="protein sequence ID" value="QVL34760.1"/>
    <property type="molecule type" value="Genomic_DNA"/>
</dbReference>
<evidence type="ECO:0000256" key="1">
    <source>
        <dbReference type="SAM" id="Phobius"/>
    </source>
</evidence>
<accession>A0A8E6BD71</accession>
<feature type="transmembrane region" description="Helical" evidence="1">
    <location>
        <begin position="35"/>
        <end position="55"/>
    </location>
</feature>
<organism evidence="3 4">
    <name type="scientific">Telmatocola sphagniphila</name>
    <dbReference type="NCBI Taxonomy" id="1123043"/>
    <lineage>
        <taxon>Bacteria</taxon>
        <taxon>Pseudomonadati</taxon>
        <taxon>Planctomycetota</taxon>
        <taxon>Planctomycetia</taxon>
        <taxon>Gemmatales</taxon>
        <taxon>Gemmataceae</taxon>
    </lineage>
</organism>
<keyword evidence="4" id="KW-1185">Reference proteome</keyword>
<dbReference type="KEGG" id="tsph:KIH39_12870"/>
<dbReference type="Gene3D" id="3.40.50.300">
    <property type="entry name" value="P-loop containing nucleotide triphosphate hydrolases"/>
    <property type="match status" value="1"/>
</dbReference>
<dbReference type="SUPFAM" id="SSF52540">
    <property type="entry name" value="P-loop containing nucleoside triphosphate hydrolases"/>
    <property type="match status" value="1"/>
</dbReference>
<feature type="domain" description="G" evidence="2">
    <location>
        <begin position="269"/>
        <end position="370"/>
    </location>
</feature>
<evidence type="ECO:0000313" key="3">
    <source>
        <dbReference type="EMBL" id="QVL34760.1"/>
    </source>
</evidence>
<dbReference type="GO" id="GO:0005525">
    <property type="term" value="F:GTP binding"/>
    <property type="evidence" value="ECO:0007669"/>
    <property type="project" value="InterPro"/>
</dbReference>
<feature type="transmembrane region" description="Helical" evidence="1">
    <location>
        <begin position="7"/>
        <end position="29"/>
    </location>
</feature>
<dbReference type="RefSeq" id="WP_213500079.1">
    <property type="nucleotide sequence ID" value="NZ_CP074694.1"/>
</dbReference>
<keyword evidence="1" id="KW-1133">Transmembrane helix</keyword>
<sequence>MNRLRALTILSLLALPILFLSVTGMYYLWNSNWIFWAWFPLAGCFATAYLLGWYWQREHRIESLKAEIPEHSTNRDREAWKIVEEFAKGAPDRTRLDDSEYYFLQARSLSERVAALYYPNSKTPLGNVTLPELLTAMELASAEMRKKFEDYVPGGHLFTINNLRYAGMARAWVPRVQNAMWMGSAILDPFKTGVRYLANRYGVNKPMDQFQENLVGWFYAMFVQRVGHYLIELYSGRLKVGTEEYRKLMMEAHGIAPSDTPEVKHSPVRITLIGPVGSGKSDLVRILLHNTAIDNPTTEPLIHRLELAEITEEIRLVDTVPYTQVNETELVKYSDIWNQADLILWVVAAGRFSADDKALYANYREYFRKQPNRKAPAVIWVLTKIETLAPANEWNPPYEWQDPQLPKEHSLATAINTLQEEVEDGELLIVPAKVSEGNHWGVDDFLLPMIGLHMRDAKAVARLRDLEQKHRGERFGKVVDQLLHDGREVLGGFLSRLRSR</sequence>
<keyword evidence="1" id="KW-0472">Membrane</keyword>
<protein>
    <submittedName>
        <fullName evidence="3">GTPase domain-containing protein</fullName>
    </submittedName>
</protein>
<proteinExistence type="predicted"/>